<reference evidence="7 8" key="1">
    <citation type="submission" date="2023-06" db="EMBL/GenBank/DDBJ databases">
        <title>Draft genome sequence of Gleimia hominis type strain CCUG 57540T.</title>
        <authorList>
            <person name="Salva-Serra F."/>
            <person name="Cardew S."/>
            <person name="Jensie Markopoulos S."/>
            <person name="Ohlen M."/>
            <person name="Inganas E."/>
            <person name="Svensson-Stadler L."/>
            <person name="Moore E.R.B."/>
        </authorList>
    </citation>
    <scope>NUCLEOTIDE SEQUENCE [LARGE SCALE GENOMIC DNA]</scope>
    <source>
        <strain evidence="7 8">CCUG 57540</strain>
    </source>
</reference>
<dbReference type="Gene3D" id="3.40.50.720">
    <property type="entry name" value="NAD(P)-binding Rossmann-like Domain"/>
    <property type="match status" value="2"/>
</dbReference>
<dbReference type="RefSeq" id="WP_313271963.1">
    <property type="nucleotide sequence ID" value="NZ_JASXSX010000001.1"/>
</dbReference>
<dbReference type="PROSITE" id="PS00671">
    <property type="entry name" value="D_2_HYDROXYACID_DH_3"/>
    <property type="match status" value="1"/>
</dbReference>
<evidence type="ECO:0000313" key="8">
    <source>
        <dbReference type="Proteomes" id="UP001247542"/>
    </source>
</evidence>
<dbReference type="PANTHER" id="PTHR43026">
    <property type="entry name" value="2-HYDROXYACID DEHYDROGENASE HOMOLOG 1-RELATED"/>
    <property type="match status" value="1"/>
</dbReference>
<comment type="caution">
    <text evidence="7">The sequence shown here is derived from an EMBL/GenBank/DDBJ whole genome shotgun (WGS) entry which is preliminary data.</text>
</comment>
<evidence type="ECO:0000256" key="2">
    <source>
        <dbReference type="ARBA" id="ARBA00023002"/>
    </source>
</evidence>
<dbReference type="InterPro" id="IPR029752">
    <property type="entry name" value="D-isomer_DH_CS1"/>
</dbReference>
<proteinExistence type="inferred from homology"/>
<dbReference type="Pfam" id="PF02826">
    <property type="entry name" value="2-Hacid_dh_C"/>
    <property type="match status" value="1"/>
</dbReference>
<evidence type="ECO:0000256" key="3">
    <source>
        <dbReference type="ARBA" id="ARBA00023027"/>
    </source>
</evidence>
<dbReference type="PANTHER" id="PTHR43026:SF1">
    <property type="entry name" value="2-HYDROXYACID DEHYDROGENASE HOMOLOG 1-RELATED"/>
    <property type="match status" value="1"/>
</dbReference>
<feature type="domain" description="D-isomer specific 2-hydroxyacid dehydrogenase NAD-binding" evidence="6">
    <location>
        <begin position="109"/>
        <end position="295"/>
    </location>
</feature>
<dbReference type="SUPFAM" id="SSF51735">
    <property type="entry name" value="NAD(P)-binding Rossmann-fold domains"/>
    <property type="match status" value="1"/>
</dbReference>
<accession>A0ABU3I8T9</accession>
<dbReference type="InterPro" id="IPR029753">
    <property type="entry name" value="D-isomer_DH_CS"/>
</dbReference>
<evidence type="ECO:0000313" key="7">
    <source>
        <dbReference type="EMBL" id="MDT3766795.1"/>
    </source>
</evidence>
<dbReference type="SUPFAM" id="SSF52283">
    <property type="entry name" value="Formate/glycerate dehydrogenase catalytic domain-like"/>
    <property type="match status" value="1"/>
</dbReference>
<dbReference type="InterPro" id="IPR006139">
    <property type="entry name" value="D-isomer_2_OHA_DH_cat_dom"/>
</dbReference>
<evidence type="ECO:0000259" key="5">
    <source>
        <dbReference type="Pfam" id="PF00389"/>
    </source>
</evidence>
<keyword evidence="8" id="KW-1185">Reference proteome</keyword>
<sequence length="327" mass="36192">MSDLIAFGVRPDEKTFFEQYGKEHGHTIRLIPQALNRDNVGELKGYEGVCALESIFDEALLADIHANGTKYIALRSVGYDSVDENVAKQLGIKVSNSSYSPSSVAEFAVMLILMTMRKARQITRHSDIQDFSLNGLDGHQLSNSTVGIIGAGNIGATVARCLSGFGCEILAYDPYPNESLKNLVEYVELDELLRRSDVITLHTLYTGENYHMLGEREFNLMKNGVCLVNCARGELIDGHALIDALKSGKIMSAALDVVEGDQPLFNSNWNNKPIQDEIMRSLRSFPNVTITPHIAFYTANAVKEMVDHALDNLIEFMNTTEATNRVI</sequence>
<gene>
    <name evidence="7" type="ORF">QS713_01790</name>
</gene>
<name>A0ABU3I8T9_9ACTO</name>
<evidence type="ECO:0000256" key="1">
    <source>
        <dbReference type="ARBA" id="ARBA00005854"/>
    </source>
</evidence>
<dbReference type="Pfam" id="PF00389">
    <property type="entry name" value="2-Hacid_dh"/>
    <property type="match status" value="1"/>
</dbReference>
<protein>
    <submittedName>
        <fullName evidence="7">NAD(P)-dependent oxidoreductase</fullName>
    </submittedName>
</protein>
<feature type="domain" description="D-isomer specific 2-hydroxyacid dehydrogenase catalytic" evidence="5">
    <location>
        <begin position="9"/>
        <end position="326"/>
    </location>
</feature>
<dbReference type="InterPro" id="IPR036291">
    <property type="entry name" value="NAD(P)-bd_dom_sf"/>
</dbReference>
<evidence type="ECO:0000256" key="4">
    <source>
        <dbReference type="RuleBase" id="RU003719"/>
    </source>
</evidence>
<dbReference type="InterPro" id="IPR058205">
    <property type="entry name" value="D-LDH-like"/>
</dbReference>
<organism evidence="7 8">
    <name type="scientific">Gleimia hominis</name>
    <dbReference type="NCBI Taxonomy" id="595468"/>
    <lineage>
        <taxon>Bacteria</taxon>
        <taxon>Bacillati</taxon>
        <taxon>Actinomycetota</taxon>
        <taxon>Actinomycetes</taxon>
        <taxon>Actinomycetales</taxon>
        <taxon>Actinomycetaceae</taxon>
        <taxon>Gleimia</taxon>
    </lineage>
</organism>
<comment type="similarity">
    <text evidence="1 4">Belongs to the D-isomer specific 2-hydroxyacid dehydrogenase family.</text>
</comment>
<evidence type="ECO:0000259" key="6">
    <source>
        <dbReference type="Pfam" id="PF02826"/>
    </source>
</evidence>
<keyword evidence="2 4" id="KW-0560">Oxidoreductase</keyword>
<dbReference type="Proteomes" id="UP001247542">
    <property type="component" value="Unassembled WGS sequence"/>
</dbReference>
<keyword evidence="3" id="KW-0520">NAD</keyword>
<dbReference type="EMBL" id="JASXSX010000001">
    <property type="protein sequence ID" value="MDT3766795.1"/>
    <property type="molecule type" value="Genomic_DNA"/>
</dbReference>
<dbReference type="InterPro" id="IPR006140">
    <property type="entry name" value="D-isomer_DH_NAD-bd"/>
</dbReference>
<dbReference type="PROSITE" id="PS00065">
    <property type="entry name" value="D_2_HYDROXYACID_DH_1"/>
    <property type="match status" value="1"/>
</dbReference>